<dbReference type="PANTHER" id="PTHR31286:SF99">
    <property type="entry name" value="DUF4283 DOMAIN-CONTAINING PROTEIN"/>
    <property type="match status" value="1"/>
</dbReference>
<evidence type="ECO:0000259" key="3">
    <source>
        <dbReference type="PROSITE" id="PS50158"/>
    </source>
</evidence>
<feature type="region of interest" description="Disordered" evidence="2">
    <location>
        <begin position="302"/>
        <end position="321"/>
    </location>
</feature>
<dbReference type="Pfam" id="PF14111">
    <property type="entry name" value="DUF4283"/>
    <property type="match status" value="1"/>
</dbReference>
<dbReference type="InterPro" id="IPR025558">
    <property type="entry name" value="DUF4283"/>
</dbReference>
<evidence type="ECO:0000313" key="4">
    <source>
        <dbReference type="Proteomes" id="UP000694861"/>
    </source>
</evidence>
<dbReference type="InterPro" id="IPR040256">
    <property type="entry name" value="At4g02000-like"/>
</dbReference>
<evidence type="ECO:0000256" key="2">
    <source>
        <dbReference type="SAM" id="MobiDB-lite"/>
    </source>
</evidence>
<sequence>MEEGSPGVLPKHLRHFKRSRIVNDGDLECAMEDDGVPSSIFDSRLQSKSNLKVGTESFRDKLMNKVNLIKNVGIDVNSLDAEYAELNDKDDVVLSRGDRGPSIQFSERAMNRLCKPWQNALIIKLVGRLHTYNYLHDRLQQKWSLNGGWKLVDLVNEYFVVTFEVEEDLNYVLTEGPWIIARQYLTMQKWRSGFCPSTASITRMAVWIRVSAIQLECFDVWALKRIGNLLGKLLKIDAHTTSQNRGKFARLCVELDLTKPLEAFVQINQVWYNIEYEGLPEICYNCGLYGHKRENCLLNANSNPDKARSSQDDEVSGDDAAMSKEDNFINKEGLRGPWMNVPPRRRPKVSGNGDNGQGLEIGTKDLVLLLSERQPPLGQVFDSLIGPKVWTKSKGHKAINKSALKDISNQSRVMAPPSMKKNQAVIRPSKEVSSVLSSKGKFAFSVKQGGNSSSVNEHMASWESGQHLQKDKNVYIFGHQPPSIIDPCDEAEGSDSGVDEDSMALSVTEEECPITTMDLSEGQVSDPNEKLVNNVFAPKGGMAVDF</sequence>
<dbReference type="GeneID" id="103331632"/>
<dbReference type="InterPro" id="IPR001878">
    <property type="entry name" value="Znf_CCHC"/>
</dbReference>
<keyword evidence="1" id="KW-0863">Zinc-finger</keyword>
<reference evidence="4" key="1">
    <citation type="journal article" date="2012" name="Nat. Commun.">
        <title>The genome of Prunus mume.</title>
        <authorList>
            <person name="Zhang Q."/>
            <person name="Chen W."/>
            <person name="Sun L."/>
            <person name="Zhao F."/>
            <person name="Huang B."/>
            <person name="Yang W."/>
            <person name="Tao Y."/>
            <person name="Wang J."/>
            <person name="Yuan Z."/>
            <person name="Fan G."/>
            <person name="Xing Z."/>
            <person name="Han C."/>
            <person name="Pan H."/>
            <person name="Zhong X."/>
            <person name="Shi W."/>
            <person name="Liang X."/>
            <person name="Du D."/>
            <person name="Sun F."/>
            <person name="Xu Z."/>
            <person name="Hao R."/>
            <person name="Lv T."/>
            <person name="Lv Y."/>
            <person name="Zheng Z."/>
            <person name="Sun M."/>
            <person name="Luo L."/>
            <person name="Cai M."/>
            <person name="Gao Y."/>
            <person name="Wang J."/>
            <person name="Yin Y."/>
            <person name="Xu X."/>
            <person name="Cheng T."/>
            <person name="Wang J."/>
        </authorList>
    </citation>
    <scope>NUCLEOTIDE SEQUENCE [LARGE SCALE GENOMIC DNA]</scope>
</reference>
<dbReference type="Pfam" id="PF14392">
    <property type="entry name" value="zf-CCHC_4"/>
    <property type="match status" value="1"/>
</dbReference>
<accession>A0ABM0P080</accession>
<dbReference type="InterPro" id="IPR025836">
    <property type="entry name" value="Zn_knuckle_CX2CX4HX4C"/>
</dbReference>
<keyword evidence="1" id="KW-0479">Metal-binding</keyword>
<evidence type="ECO:0000313" key="5">
    <source>
        <dbReference type="RefSeq" id="XP_008232499.1"/>
    </source>
</evidence>
<reference evidence="5" key="2">
    <citation type="submission" date="2025-08" db="UniProtKB">
        <authorList>
            <consortium name="RefSeq"/>
        </authorList>
    </citation>
    <scope>IDENTIFICATION</scope>
</reference>
<dbReference type="PROSITE" id="PS50158">
    <property type="entry name" value="ZF_CCHC"/>
    <property type="match status" value="1"/>
</dbReference>
<protein>
    <submittedName>
        <fullName evidence="5">Uncharacterized protein LOC103331632</fullName>
    </submittedName>
</protein>
<organism evidence="4 5">
    <name type="scientific">Prunus mume</name>
    <name type="common">Japanese apricot</name>
    <name type="synonym">Armeniaca mume</name>
    <dbReference type="NCBI Taxonomy" id="102107"/>
    <lineage>
        <taxon>Eukaryota</taxon>
        <taxon>Viridiplantae</taxon>
        <taxon>Streptophyta</taxon>
        <taxon>Embryophyta</taxon>
        <taxon>Tracheophyta</taxon>
        <taxon>Spermatophyta</taxon>
        <taxon>Magnoliopsida</taxon>
        <taxon>eudicotyledons</taxon>
        <taxon>Gunneridae</taxon>
        <taxon>Pentapetalae</taxon>
        <taxon>rosids</taxon>
        <taxon>fabids</taxon>
        <taxon>Rosales</taxon>
        <taxon>Rosaceae</taxon>
        <taxon>Amygdaloideae</taxon>
        <taxon>Amygdaleae</taxon>
        <taxon>Prunus</taxon>
    </lineage>
</organism>
<dbReference type="PANTHER" id="PTHR31286">
    <property type="entry name" value="GLYCINE-RICH CELL WALL STRUCTURAL PROTEIN 1.8-LIKE"/>
    <property type="match status" value="1"/>
</dbReference>
<proteinExistence type="predicted"/>
<dbReference type="RefSeq" id="XP_008232499.1">
    <property type="nucleotide sequence ID" value="XM_008234277.1"/>
</dbReference>
<feature type="region of interest" description="Disordered" evidence="2">
    <location>
        <begin position="332"/>
        <end position="357"/>
    </location>
</feature>
<evidence type="ECO:0000256" key="1">
    <source>
        <dbReference type="PROSITE-ProRule" id="PRU00047"/>
    </source>
</evidence>
<name>A0ABM0P080_PRUMU</name>
<dbReference type="Proteomes" id="UP000694861">
    <property type="component" value="Linkage group LG5"/>
</dbReference>
<keyword evidence="1" id="KW-0862">Zinc</keyword>
<feature type="domain" description="CCHC-type" evidence="3">
    <location>
        <begin position="283"/>
        <end position="296"/>
    </location>
</feature>
<keyword evidence="4" id="KW-1185">Reference proteome</keyword>
<gene>
    <name evidence="5" type="primary">LOC103331632</name>
</gene>